<dbReference type="PANTHER" id="PTHR31900">
    <property type="entry name" value="F-BOX/RNI SUPERFAMILY PROTEIN-RELATED"/>
    <property type="match status" value="1"/>
</dbReference>
<evidence type="ECO:0000259" key="1">
    <source>
        <dbReference type="Pfam" id="PF24758"/>
    </source>
</evidence>
<dbReference type="PANTHER" id="PTHR31900:SF30">
    <property type="entry name" value="SUPERFAMILY PROTEIN, PUTATIVE-RELATED"/>
    <property type="match status" value="1"/>
</dbReference>
<name>A0AAD4XC93_9MAGN</name>
<dbReference type="Gene3D" id="3.80.10.10">
    <property type="entry name" value="Ribonuclease Inhibitor"/>
    <property type="match status" value="1"/>
</dbReference>
<accession>A0AAD4XC93</accession>
<dbReference type="EMBL" id="JAJJMB010011871">
    <property type="protein sequence ID" value="KAI3896712.1"/>
    <property type="molecule type" value="Genomic_DNA"/>
</dbReference>
<gene>
    <name evidence="2" type="ORF">MKW98_009565</name>
</gene>
<keyword evidence="3" id="KW-1185">Reference proteome</keyword>
<comment type="caution">
    <text evidence="2">The sequence shown here is derived from an EMBL/GenBank/DDBJ whole genome shotgun (WGS) entry which is preliminary data.</text>
</comment>
<dbReference type="AlphaFoldDB" id="A0AAD4XC93"/>
<proteinExistence type="predicted"/>
<evidence type="ECO:0000313" key="2">
    <source>
        <dbReference type="EMBL" id="KAI3896712.1"/>
    </source>
</evidence>
<feature type="domain" description="F-box/LRR-repeat protein 15/At3g58940/PEG3-like LRR" evidence="1">
    <location>
        <begin position="29"/>
        <end position="238"/>
    </location>
</feature>
<evidence type="ECO:0000313" key="3">
    <source>
        <dbReference type="Proteomes" id="UP001202328"/>
    </source>
</evidence>
<sequence>MVLLFRDDCGIQRFQLNCHNDSIDSSHINTWIAKAVKHNVEELCIKTNTSDEFSIFSHCLCTCKSLTKLELDLPNGFKFGSEIVSTPVILPRLKSMNLQFRYLSSDNVNLANELFTKCPALESLVLDISRCRTTNLRISVPTLKHISLTGDTYMGVSKVTLCAPNLSSFICFGCLLEDYCLENLSSLVTADVRINIKQYDKVSKIELHEEKKVSYAQRMVKLMRGIHNVKVLSLTKDFK</sequence>
<dbReference type="Pfam" id="PF24758">
    <property type="entry name" value="LRR_At5g56370"/>
    <property type="match status" value="1"/>
</dbReference>
<dbReference type="InterPro" id="IPR055411">
    <property type="entry name" value="LRR_FXL15/At3g58940/PEG3-like"/>
</dbReference>
<protein>
    <recommendedName>
        <fullName evidence="1">F-box/LRR-repeat protein 15/At3g58940/PEG3-like LRR domain-containing protein</fullName>
    </recommendedName>
</protein>
<dbReference type="InterPro" id="IPR050232">
    <property type="entry name" value="FBL13/AtMIF1-like"/>
</dbReference>
<dbReference type="InterPro" id="IPR032675">
    <property type="entry name" value="LRR_dom_sf"/>
</dbReference>
<dbReference type="SUPFAM" id="SSF52058">
    <property type="entry name" value="L domain-like"/>
    <property type="match status" value="1"/>
</dbReference>
<organism evidence="2 3">
    <name type="scientific">Papaver atlanticum</name>
    <dbReference type="NCBI Taxonomy" id="357466"/>
    <lineage>
        <taxon>Eukaryota</taxon>
        <taxon>Viridiplantae</taxon>
        <taxon>Streptophyta</taxon>
        <taxon>Embryophyta</taxon>
        <taxon>Tracheophyta</taxon>
        <taxon>Spermatophyta</taxon>
        <taxon>Magnoliopsida</taxon>
        <taxon>Ranunculales</taxon>
        <taxon>Papaveraceae</taxon>
        <taxon>Papaveroideae</taxon>
        <taxon>Papaver</taxon>
    </lineage>
</organism>
<reference evidence="2" key="1">
    <citation type="submission" date="2022-04" db="EMBL/GenBank/DDBJ databases">
        <title>A functionally conserved STORR gene fusion in Papaver species that diverged 16.8 million years ago.</title>
        <authorList>
            <person name="Catania T."/>
        </authorList>
    </citation>
    <scope>NUCLEOTIDE SEQUENCE</scope>
    <source>
        <strain evidence="2">S-188037</strain>
    </source>
</reference>
<feature type="non-terminal residue" evidence="2">
    <location>
        <position position="239"/>
    </location>
</feature>
<dbReference type="Proteomes" id="UP001202328">
    <property type="component" value="Unassembled WGS sequence"/>
</dbReference>